<keyword evidence="2" id="KW-1185">Reference proteome</keyword>
<gene>
    <name evidence="1" type="ORF">M422DRAFT_49370</name>
</gene>
<dbReference type="Proteomes" id="UP000054279">
    <property type="component" value="Unassembled WGS sequence"/>
</dbReference>
<sequence>MKALWRRAVEDEEEVKDGTPESLHRIFDELLCFIRDHPREKSLQMLTEKELHTQEAVEQASRLQVEVGHRDPSGHSPAHPQVAKLLRDLEHLGSIYFETWLWMEDGGVCKVLSVYEHKQYVWQQFL</sequence>
<accession>A0A0C9UYW9</accession>
<dbReference type="EMBL" id="KN837147">
    <property type="protein sequence ID" value="KIJ40084.1"/>
    <property type="molecule type" value="Genomic_DNA"/>
</dbReference>
<evidence type="ECO:0000313" key="2">
    <source>
        <dbReference type="Proteomes" id="UP000054279"/>
    </source>
</evidence>
<reference evidence="1 2" key="1">
    <citation type="submission" date="2014-06" db="EMBL/GenBank/DDBJ databases">
        <title>Evolutionary Origins and Diversification of the Mycorrhizal Mutualists.</title>
        <authorList>
            <consortium name="DOE Joint Genome Institute"/>
            <consortium name="Mycorrhizal Genomics Consortium"/>
            <person name="Kohler A."/>
            <person name="Kuo A."/>
            <person name="Nagy L.G."/>
            <person name="Floudas D."/>
            <person name="Copeland A."/>
            <person name="Barry K.W."/>
            <person name="Cichocki N."/>
            <person name="Veneault-Fourrey C."/>
            <person name="LaButti K."/>
            <person name="Lindquist E.A."/>
            <person name="Lipzen A."/>
            <person name="Lundell T."/>
            <person name="Morin E."/>
            <person name="Murat C."/>
            <person name="Riley R."/>
            <person name="Ohm R."/>
            <person name="Sun H."/>
            <person name="Tunlid A."/>
            <person name="Henrissat B."/>
            <person name="Grigoriev I.V."/>
            <person name="Hibbett D.S."/>
            <person name="Martin F."/>
        </authorList>
    </citation>
    <scope>NUCLEOTIDE SEQUENCE [LARGE SCALE GENOMIC DNA]</scope>
    <source>
        <strain evidence="1 2">SS14</strain>
    </source>
</reference>
<dbReference type="AlphaFoldDB" id="A0A0C9UYW9"/>
<proteinExistence type="predicted"/>
<dbReference type="HOGENOM" id="CLU_1983004_0_0_1"/>
<organism evidence="1 2">
    <name type="scientific">Sphaerobolus stellatus (strain SS14)</name>
    <dbReference type="NCBI Taxonomy" id="990650"/>
    <lineage>
        <taxon>Eukaryota</taxon>
        <taxon>Fungi</taxon>
        <taxon>Dikarya</taxon>
        <taxon>Basidiomycota</taxon>
        <taxon>Agaricomycotina</taxon>
        <taxon>Agaricomycetes</taxon>
        <taxon>Phallomycetidae</taxon>
        <taxon>Geastrales</taxon>
        <taxon>Sphaerobolaceae</taxon>
        <taxon>Sphaerobolus</taxon>
    </lineage>
</organism>
<name>A0A0C9UYW9_SPHS4</name>
<evidence type="ECO:0000313" key="1">
    <source>
        <dbReference type="EMBL" id="KIJ40084.1"/>
    </source>
</evidence>
<protein>
    <submittedName>
        <fullName evidence="1">Uncharacterized protein</fullName>
    </submittedName>
</protein>